<protein>
    <submittedName>
        <fullName evidence="1">Uncharacterized protein</fullName>
    </submittedName>
</protein>
<proteinExistence type="predicted"/>
<organism evidence="1">
    <name type="scientific">uncultured Avibacterium sp</name>
    <dbReference type="NCBI Taxonomy" id="1936169"/>
    <lineage>
        <taxon>Bacteria</taxon>
        <taxon>Pseudomonadati</taxon>
        <taxon>Pseudomonadota</taxon>
        <taxon>Gammaproteobacteria</taxon>
        <taxon>Pasteurellales</taxon>
        <taxon>Pasteurellaceae</taxon>
        <taxon>Avibacterium</taxon>
        <taxon>environmental samples</taxon>
    </lineage>
</organism>
<gene>
    <name evidence="1" type="ORF">NCTC4101_01667</name>
</gene>
<accession>A0A486XF96</accession>
<sequence>MTTEKQKKSTSKENKARTQIKESGAFHHILRCF</sequence>
<reference evidence="1" key="1">
    <citation type="submission" date="2019-03" db="EMBL/GenBank/DDBJ databases">
        <authorList>
            <consortium name="Pathogen Informatics"/>
        </authorList>
    </citation>
    <scope>NUCLEOTIDE SEQUENCE</scope>
    <source>
        <strain evidence="1">Unknown</strain>
    </source>
</reference>
<dbReference type="AlphaFoldDB" id="A0A486XF96"/>
<evidence type="ECO:0000313" key="1">
    <source>
        <dbReference type="EMBL" id="VGM96252.1"/>
    </source>
</evidence>
<dbReference type="EMBL" id="CAAHDN010000018">
    <property type="protein sequence ID" value="VGM96252.1"/>
    <property type="molecule type" value="Genomic_DNA"/>
</dbReference>
<name>A0A486XF96_9PAST</name>